<proteinExistence type="inferred from homology"/>
<evidence type="ECO:0000256" key="2">
    <source>
        <dbReference type="ARBA" id="ARBA00023002"/>
    </source>
</evidence>
<dbReference type="EMBL" id="RQGG01000009">
    <property type="protein sequence ID" value="TGL55815.1"/>
    <property type="molecule type" value="Genomic_DNA"/>
</dbReference>
<dbReference type="PROSITE" id="PS00061">
    <property type="entry name" value="ADH_SHORT"/>
    <property type="match status" value="1"/>
</dbReference>
<dbReference type="Pfam" id="PF00106">
    <property type="entry name" value="adh_short"/>
    <property type="match status" value="1"/>
</dbReference>
<evidence type="ECO:0000313" key="4">
    <source>
        <dbReference type="Proteomes" id="UP000297609"/>
    </source>
</evidence>
<comment type="similarity">
    <text evidence="1">Belongs to the short-chain dehydrogenases/reductases (SDR) family.</text>
</comment>
<reference evidence="3" key="1">
    <citation type="journal article" date="2019" name="PLoS Negl. Trop. Dis.">
        <title>Revisiting the worldwide diversity of Leptospira species in the environment.</title>
        <authorList>
            <person name="Vincent A.T."/>
            <person name="Schiettekatte O."/>
            <person name="Bourhy P."/>
            <person name="Veyrier F.J."/>
            <person name="Picardeau M."/>
        </authorList>
    </citation>
    <scope>NUCLEOTIDE SEQUENCE [LARGE SCALE GENOMIC DNA]</scope>
    <source>
        <strain evidence="3">201702454</strain>
    </source>
</reference>
<sequence length="267" mass="29608">MNEFYQGEWVWITGASSGIGKELVKQAYQQNANVLLASRKPKDLEQIAKDLGLEKGRYAVEKLDLEKYQVVSEFAKRCLKKYGIPKVVIHNGGISQRSLTKETNLSTIEKIMNTNFFGAAELTRAMLPEILGKKSVHFAVISSVAGKLGSPLRSAYSASKFALVGFFHALRAEEEKSGIFVTMVYPGFIQTNISKNALQGDGSSTGKMDAVIESGLPVQLCAHRILHAVANHQREVVIAGFKEKFGLFLQTFFPSLFFKMIQKVKVR</sequence>
<gene>
    <name evidence="3" type="ORF">EHQ59_03255</name>
</gene>
<dbReference type="PANTHER" id="PTHR44196">
    <property type="entry name" value="DEHYDROGENASE/REDUCTASE SDR FAMILY MEMBER 7B"/>
    <property type="match status" value="1"/>
</dbReference>
<dbReference type="InterPro" id="IPR036291">
    <property type="entry name" value="NAD(P)-bd_dom_sf"/>
</dbReference>
<dbReference type="Proteomes" id="UP000297609">
    <property type="component" value="Unassembled WGS sequence"/>
</dbReference>
<dbReference type="AlphaFoldDB" id="A0A4R9JU44"/>
<dbReference type="InterPro" id="IPR020904">
    <property type="entry name" value="Sc_DH/Rdtase_CS"/>
</dbReference>
<dbReference type="PRINTS" id="PR00081">
    <property type="entry name" value="GDHRDH"/>
</dbReference>
<dbReference type="RefSeq" id="WP_135617711.1">
    <property type="nucleotide sequence ID" value="NZ_RQGG01000009.1"/>
</dbReference>
<keyword evidence="4" id="KW-1185">Reference proteome</keyword>
<dbReference type="GO" id="GO:0016020">
    <property type="term" value="C:membrane"/>
    <property type="evidence" value="ECO:0007669"/>
    <property type="project" value="TreeGrafter"/>
</dbReference>
<evidence type="ECO:0000313" key="3">
    <source>
        <dbReference type="EMBL" id="TGL55815.1"/>
    </source>
</evidence>
<dbReference type="PANTHER" id="PTHR44196:SF1">
    <property type="entry name" value="DEHYDROGENASE_REDUCTASE SDR FAMILY MEMBER 7B"/>
    <property type="match status" value="1"/>
</dbReference>
<comment type="caution">
    <text evidence="3">The sequence shown here is derived from an EMBL/GenBank/DDBJ whole genome shotgun (WGS) entry which is preliminary data.</text>
</comment>
<organism evidence="3 4">
    <name type="scientific">Leptospira kemamanensis</name>
    <dbReference type="NCBI Taxonomy" id="2484942"/>
    <lineage>
        <taxon>Bacteria</taxon>
        <taxon>Pseudomonadati</taxon>
        <taxon>Spirochaetota</taxon>
        <taxon>Spirochaetia</taxon>
        <taxon>Leptospirales</taxon>
        <taxon>Leptospiraceae</taxon>
        <taxon>Leptospira</taxon>
    </lineage>
</organism>
<dbReference type="GO" id="GO:0016491">
    <property type="term" value="F:oxidoreductase activity"/>
    <property type="evidence" value="ECO:0007669"/>
    <property type="project" value="UniProtKB-KW"/>
</dbReference>
<dbReference type="SUPFAM" id="SSF51735">
    <property type="entry name" value="NAD(P)-binding Rossmann-fold domains"/>
    <property type="match status" value="1"/>
</dbReference>
<accession>A0A4R9JU44</accession>
<name>A0A4R9JU44_9LEPT</name>
<dbReference type="InterPro" id="IPR002347">
    <property type="entry name" value="SDR_fam"/>
</dbReference>
<keyword evidence="2" id="KW-0560">Oxidoreductase</keyword>
<dbReference type="Gene3D" id="3.40.50.720">
    <property type="entry name" value="NAD(P)-binding Rossmann-like Domain"/>
    <property type="match status" value="1"/>
</dbReference>
<dbReference type="OrthoDB" id="9793345at2"/>
<protein>
    <submittedName>
        <fullName evidence="3">SDR family NAD(P)-dependent oxidoreductase</fullName>
    </submittedName>
</protein>
<evidence type="ECO:0000256" key="1">
    <source>
        <dbReference type="ARBA" id="ARBA00006484"/>
    </source>
</evidence>